<gene>
    <name evidence="1" type="ORF">PACLA_8A074868</name>
</gene>
<dbReference type="EMBL" id="CACRXK020017122">
    <property type="protein sequence ID" value="CAB4030765.1"/>
    <property type="molecule type" value="Genomic_DNA"/>
</dbReference>
<dbReference type="GO" id="GO:0016747">
    <property type="term" value="F:acyltransferase activity, transferring groups other than amino-acyl groups"/>
    <property type="evidence" value="ECO:0007669"/>
    <property type="project" value="InterPro"/>
</dbReference>
<dbReference type="Pfam" id="PF20146">
    <property type="entry name" value="NRF"/>
    <property type="match status" value="1"/>
</dbReference>
<comment type="caution">
    <text evidence="1">The sequence shown here is derived from an EMBL/GenBank/DDBJ whole genome shotgun (WGS) entry which is preliminary data.</text>
</comment>
<sequence length="469" mass="52945">MFFRASVLDFDSWGKPGSGILSGNGKWFGAFDQCIGIPDAKYCLVSVLGKFRTNTTFPISYGICIPDACNKSDVSTVVGNYIKNVTHRYFPSIRVVDLSCYEEPSYTTAAMLTIIFCCIILVCCAIGTVIEISHESFQDGKEFDFIATQNRALKHEKDTVESSFGLEIPKEADVTETTPLLRGNKKKNGVSDSLKLETGQTNDKIKPTAEDAINDSPQLKSNSLLVDIFLCFSLLRNTRDVLKTDVAPGAVTSLYGMRVMSLFWIILGHVYIFSAVDGTLENIFELGQETESFSMMVVINSYPAVDTFFFLSGLLLMYNVMKRLKSNNEGINWGKYYLHRYLRLTPTMMFVILFVVQLEPFVDKGPLWQRHVDEPNCDDYWWTNLLYINNFYPTNVVSNSCMRWTWYLAVDMQFFAITPVIIYLFIRFGYRGVIGTSVFLSTVSMICIAVITKHYGIHAMANAMPKASP</sequence>
<dbReference type="Pfam" id="PF01757">
    <property type="entry name" value="Acyl_transf_3"/>
    <property type="match status" value="1"/>
</dbReference>
<proteinExistence type="predicted"/>
<dbReference type="AlphaFoldDB" id="A0A7D9JJ25"/>
<dbReference type="OrthoDB" id="207378at2759"/>
<accession>A0A7D9JJ25</accession>
<protein>
    <submittedName>
        <fullName evidence="1">Nose resistant to fluoxetine 6-like</fullName>
    </submittedName>
</protein>
<dbReference type="SMART" id="SM00703">
    <property type="entry name" value="NRF"/>
    <property type="match status" value="1"/>
</dbReference>
<dbReference type="InterPro" id="IPR006621">
    <property type="entry name" value="Nose-resist-to-fluoxetine_N"/>
</dbReference>
<name>A0A7D9JJ25_PARCT</name>
<evidence type="ECO:0000313" key="1">
    <source>
        <dbReference type="EMBL" id="CAB4030765.1"/>
    </source>
</evidence>
<dbReference type="InterPro" id="IPR052728">
    <property type="entry name" value="O2_lipid_transport_reg"/>
</dbReference>
<evidence type="ECO:0000313" key="2">
    <source>
        <dbReference type="Proteomes" id="UP001152795"/>
    </source>
</evidence>
<dbReference type="InterPro" id="IPR002656">
    <property type="entry name" value="Acyl_transf_3_dom"/>
</dbReference>
<keyword evidence="2" id="KW-1185">Reference proteome</keyword>
<dbReference type="PANTHER" id="PTHR11161:SF0">
    <property type="entry name" value="O-ACYLTRANSFERASE LIKE PROTEIN"/>
    <property type="match status" value="1"/>
</dbReference>
<organism evidence="1 2">
    <name type="scientific">Paramuricea clavata</name>
    <name type="common">Red gorgonian</name>
    <name type="synonym">Violescent sea-whip</name>
    <dbReference type="NCBI Taxonomy" id="317549"/>
    <lineage>
        <taxon>Eukaryota</taxon>
        <taxon>Metazoa</taxon>
        <taxon>Cnidaria</taxon>
        <taxon>Anthozoa</taxon>
        <taxon>Octocorallia</taxon>
        <taxon>Malacalcyonacea</taxon>
        <taxon>Plexauridae</taxon>
        <taxon>Paramuricea</taxon>
    </lineage>
</organism>
<dbReference type="Proteomes" id="UP001152795">
    <property type="component" value="Unassembled WGS sequence"/>
</dbReference>
<reference evidence="1" key="1">
    <citation type="submission" date="2020-04" db="EMBL/GenBank/DDBJ databases">
        <authorList>
            <person name="Alioto T."/>
            <person name="Alioto T."/>
            <person name="Gomez Garrido J."/>
        </authorList>
    </citation>
    <scope>NUCLEOTIDE SEQUENCE</scope>
    <source>
        <strain evidence="1">A484AB</strain>
    </source>
</reference>
<dbReference type="PANTHER" id="PTHR11161">
    <property type="entry name" value="O-ACYLTRANSFERASE"/>
    <property type="match status" value="1"/>
</dbReference>